<organism evidence="2">
    <name type="scientific">Guillardia theta (strain CCMP2712)</name>
    <name type="common">Cryptophyte</name>
    <dbReference type="NCBI Taxonomy" id="905079"/>
    <lineage>
        <taxon>Eukaryota</taxon>
        <taxon>Cryptophyceae</taxon>
        <taxon>Pyrenomonadales</taxon>
        <taxon>Geminigeraceae</taxon>
        <taxon>Guillardia</taxon>
    </lineage>
</organism>
<dbReference type="AlphaFoldDB" id="L1JGD6"/>
<dbReference type="KEGG" id="gtt:GUITHDRAFT_152173"/>
<feature type="compositionally biased region" description="Polar residues" evidence="1">
    <location>
        <begin position="144"/>
        <end position="160"/>
    </location>
</feature>
<gene>
    <name evidence="2" type="ORF">GUITHDRAFT_152173</name>
</gene>
<accession>L1JGD6</accession>
<dbReference type="Proteomes" id="UP000011087">
    <property type="component" value="Unassembled WGS sequence"/>
</dbReference>
<dbReference type="RefSeq" id="XP_005834140.1">
    <property type="nucleotide sequence ID" value="XM_005834083.1"/>
</dbReference>
<dbReference type="GeneID" id="17303780"/>
<dbReference type="EnsemblProtists" id="EKX47160">
    <property type="protein sequence ID" value="EKX47160"/>
    <property type="gene ID" value="GUITHDRAFT_152173"/>
</dbReference>
<sequence>MDSMGIYFPTCNGIEMVMDFMGQQIAEEVAEMNSMAAQQSVHPQLAPIPVHAGVEIAPGTQTVRASPSQALLCLHACIFGAVSATSQLNDTNSASDSLAEWQANFSKHSQEAASSMSPLSAYFLSRFMFPSREKSAILPENLEQGPSSTTIRHTTASSQL</sequence>
<dbReference type="HOGENOM" id="CLU_1655510_0_0_1"/>
<reference evidence="4" key="2">
    <citation type="submission" date="2012-11" db="EMBL/GenBank/DDBJ databases">
        <authorList>
            <person name="Kuo A."/>
            <person name="Curtis B.A."/>
            <person name="Tanifuji G."/>
            <person name="Burki F."/>
            <person name="Gruber A."/>
            <person name="Irimia M."/>
            <person name="Maruyama S."/>
            <person name="Arias M.C."/>
            <person name="Ball S.G."/>
            <person name="Gile G.H."/>
            <person name="Hirakawa Y."/>
            <person name="Hopkins J.F."/>
            <person name="Rensing S.A."/>
            <person name="Schmutz J."/>
            <person name="Symeonidi A."/>
            <person name="Elias M."/>
            <person name="Eveleigh R.J."/>
            <person name="Herman E.K."/>
            <person name="Klute M.J."/>
            <person name="Nakayama T."/>
            <person name="Obornik M."/>
            <person name="Reyes-Prieto A."/>
            <person name="Armbrust E.V."/>
            <person name="Aves S.J."/>
            <person name="Beiko R.G."/>
            <person name="Coutinho P."/>
            <person name="Dacks J.B."/>
            <person name="Durnford D.G."/>
            <person name="Fast N.M."/>
            <person name="Green B.R."/>
            <person name="Grisdale C."/>
            <person name="Hempe F."/>
            <person name="Henrissat B."/>
            <person name="Hoppner M.P."/>
            <person name="Ishida K.-I."/>
            <person name="Kim E."/>
            <person name="Koreny L."/>
            <person name="Kroth P.G."/>
            <person name="Liu Y."/>
            <person name="Malik S.-B."/>
            <person name="Maier U.G."/>
            <person name="McRose D."/>
            <person name="Mock T."/>
            <person name="Neilson J.A."/>
            <person name="Onodera N.T."/>
            <person name="Poole A.M."/>
            <person name="Pritham E.J."/>
            <person name="Richards T.A."/>
            <person name="Rocap G."/>
            <person name="Roy S.W."/>
            <person name="Sarai C."/>
            <person name="Schaack S."/>
            <person name="Shirato S."/>
            <person name="Slamovits C.H."/>
            <person name="Spencer D.F."/>
            <person name="Suzuki S."/>
            <person name="Worden A.Z."/>
            <person name="Zauner S."/>
            <person name="Barry K."/>
            <person name="Bell C."/>
            <person name="Bharti A.K."/>
            <person name="Crow J.A."/>
            <person name="Grimwood J."/>
            <person name="Kramer R."/>
            <person name="Lindquist E."/>
            <person name="Lucas S."/>
            <person name="Salamov A."/>
            <person name="McFadden G.I."/>
            <person name="Lane C.E."/>
            <person name="Keeling P.J."/>
            <person name="Gray M.W."/>
            <person name="Grigoriev I.V."/>
            <person name="Archibald J.M."/>
        </authorList>
    </citation>
    <scope>NUCLEOTIDE SEQUENCE</scope>
    <source>
        <strain evidence="4">CCMP2712</strain>
    </source>
</reference>
<protein>
    <submittedName>
        <fullName evidence="2 3">Uncharacterized protein</fullName>
    </submittedName>
</protein>
<evidence type="ECO:0000313" key="2">
    <source>
        <dbReference type="EMBL" id="EKX47160.1"/>
    </source>
</evidence>
<dbReference type="EMBL" id="JH992991">
    <property type="protein sequence ID" value="EKX47160.1"/>
    <property type="molecule type" value="Genomic_DNA"/>
</dbReference>
<reference evidence="3" key="3">
    <citation type="submission" date="2015-06" db="UniProtKB">
        <authorList>
            <consortium name="EnsemblProtists"/>
        </authorList>
    </citation>
    <scope>IDENTIFICATION</scope>
</reference>
<dbReference type="PaxDb" id="55529-EKX47160"/>
<evidence type="ECO:0000313" key="3">
    <source>
        <dbReference type="EnsemblProtists" id="EKX47160"/>
    </source>
</evidence>
<proteinExistence type="predicted"/>
<evidence type="ECO:0000313" key="4">
    <source>
        <dbReference type="Proteomes" id="UP000011087"/>
    </source>
</evidence>
<feature type="region of interest" description="Disordered" evidence="1">
    <location>
        <begin position="140"/>
        <end position="160"/>
    </location>
</feature>
<reference evidence="2 4" key="1">
    <citation type="journal article" date="2012" name="Nature">
        <title>Algal genomes reveal evolutionary mosaicism and the fate of nucleomorphs.</title>
        <authorList>
            <consortium name="DOE Joint Genome Institute"/>
            <person name="Curtis B.A."/>
            <person name="Tanifuji G."/>
            <person name="Burki F."/>
            <person name="Gruber A."/>
            <person name="Irimia M."/>
            <person name="Maruyama S."/>
            <person name="Arias M.C."/>
            <person name="Ball S.G."/>
            <person name="Gile G.H."/>
            <person name="Hirakawa Y."/>
            <person name="Hopkins J.F."/>
            <person name="Kuo A."/>
            <person name="Rensing S.A."/>
            <person name="Schmutz J."/>
            <person name="Symeonidi A."/>
            <person name="Elias M."/>
            <person name="Eveleigh R.J."/>
            <person name="Herman E.K."/>
            <person name="Klute M.J."/>
            <person name="Nakayama T."/>
            <person name="Obornik M."/>
            <person name="Reyes-Prieto A."/>
            <person name="Armbrust E.V."/>
            <person name="Aves S.J."/>
            <person name="Beiko R.G."/>
            <person name="Coutinho P."/>
            <person name="Dacks J.B."/>
            <person name="Durnford D.G."/>
            <person name="Fast N.M."/>
            <person name="Green B.R."/>
            <person name="Grisdale C.J."/>
            <person name="Hempel F."/>
            <person name="Henrissat B."/>
            <person name="Hoppner M.P."/>
            <person name="Ishida K."/>
            <person name="Kim E."/>
            <person name="Koreny L."/>
            <person name="Kroth P.G."/>
            <person name="Liu Y."/>
            <person name="Malik S.B."/>
            <person name="Maier U.G."/>
            <person name="McRose D."/>
            <person name="Mock T."/>
            <person name="Neilson J.A."/>
            <person name="Onodera N.T."/>
            <person name="Poole A.M."/>
            <person name="Pritham E.J."/>
            <person name="Richards T.A."/>
            <person name="Rocap G."/>
            <person name="Roy S.W."/>
            <person name="Sarai C."/>
            <person name="Schaack S."/>
            <person name="Shirato S."/>
            <person name="Slamovits C.H."/>
            <person name="Spencer D.F."/>
            <person name="Suzuki S."/>
            <person name="Worden A.Z."/>
            <person name="Zauner S."/>
            <person name="Barry K."/>
            <person name="Bell C."/>
            <person name="Bharti A.K."/>
            <person name="Crow J.A."/>
            <person name="Grimwood J."/>
            <person name="Kramer R."/>
            <person name="Lindquist E."/>
            <person name="Lucas S."/>
            <person name="Salamov A."/>
            <person name="McFadden G.I."/>
            <person name="Lane C.E."/>
            <person name="Keeling P.J."/>
            <person name="Gray M.W."/>
            <person name="Grigoriev I.V."/>
            <person name="Archibald J.M."/>
        </authorList>
    </citation>
    <scope>NUCLEOTIDE SEQUENCE</scope>
    <source>
        <strain evidence="2 4">CCMP2712</strain>
    </source>
</reference>
<evidence type="ECO:0000256" key="1">
    <source>
        <dbReference type="SAM" id="MobiDB-lite"/>
    </source>
</evidence>
<keyword evidence="4" id="KW-1185">Reference proteome</keyword>
<name>L1JGD6_GUITC</name>